<gene>
    <name evidence="1" type="ORF">IAC18_06250</name>
</gene>
<name>A0A9D1JWD1_9FIRM</name>
<reference evidence="1" key="1">
    <citation type="submission" date="2020-10" db="EMBL/GenBank/DDBJ databases">
        <authorList>
            <person name="Gilroy R."/>
        </authorList>
    </citation>
    <scope>NUCLEOTIDE SEQUENCE</scope>
    <source>
        <strain evidence="1">ChiHjej10B9-9673</strain>
    </source>
</reference>
<organism evidence="1 2">
    <name type="scientific">Candidatus Scatomorpha merdipullorum</name>
    <dbReference type="NCBI Taxonomy" id="2840927"/>
    <lineage>
        <taxon>Bacteria</taxon>
        <taxon>Bacillati</taxon>
        <taxon>Bacillota</taxon>
        <taxon>Clostridia</taxon>
        <taxon>Eubacteriales</taxon>
        <taxon>Candidatus Scatomorpha</taxon>
    </lineage>
</organism>
<evidence type="ECO:0000313" key="1">
    <source>
        <dbReference type="EMBL" id="HIS67149.1"/>
    </source>
</evidence>
<dbReference type="Proteomes" id="UP000824001">
    <property type="component" value="Unassembled WGS sequence"/>
</dbReference>
<dbReference type="AlphaFoldDB" id="A0A9D1JWD1"/>
<dbReference type="EMBL" id="DVJK01000173">
    <property type="protein sequence ID" value="HIS67149.1"/>
    <property type="molecule type" value="Genomic_DNA"/>
</dbReference>
<proteinExistence type="predicted"/>
<protein>
    <submittedName>
        <fullName evidence="1">Uncharacterized protein</fullName>
    </submittedName>
</protein>
<sequence>MLRMIDDMNLPQPSAEFDKKVRNMLNNLPERRARRRFTAGRVAAIALAAALCLGGGALAVNGGLFPLLFPDGGEAVGDYVQTPAGAVDENGDYRLSVEGVLFDESTGAGLISLKLEDKSGEGGAPFTLGETLKQYRKPGVAWSQLTECFAAPDAGQYGFIINTANQGGVGGRFYVDTERSADGVWYVEGAFIAGEDYAGEALRVDMTAPGAEAPALSVALPEFETLPHISSADGNVTLSAAGLTIADNGMFVVDEAEYIALRLADGTVQVIEDEANGVDRTLYALGSMAGETGTYVLSFAPELENVRSVIVNDIEYMVK</sequence>
<reference evidence="1" key="2">
    <citation type="journal article" date="2021" name="PeerJ">
        <title>Extensive microbial diversity within the chicken gut microbiome revealed by metagenomics and culture.</title>
        <authorList>
            <person name="Gilroy R."/>
            <person name="Ravi A."/>
            <person name="Getino M."/>
            <person name="Pursley I."/>
            <person name="Horton D.L."/>
            <person name="Alikhan N.F."/>
            <person name="Baker D."/>
            <person name="Gharbi K."/>
            <person name="Hall N."/>
            <person name="Watson M."/>
            <person name="Adriaenssens E.M."/>
            <person name="Foster-Nyarko E."/>
            <person name="Jarju S."/>
            <person name="Secka A."/>
            <person name="Antonio M."/>
            <person name="Oren A."/>
            <person name="Chaudhuri R.R."/>
            <person name="La Ragione R."/>
            <person name="Hildebrand F."/>
            <person name="Pallen M.J."/>
        </authorList>
    </citation>
    <scope>NUCLEOTIDE SEQUENCE</scope>
    <source>
        <strain evidence="1">ChiHjej10B9-9673</strain>
    </source>
</reference>
<accession>A0A9D1JWD1</accession>
<evidence type="ECO:0000313" key="2">
    <source>
        <dbReference type="Proteomes" id="UP000824001"/>
    </source>
</evidence>
<comment type="caution">
    <text evidence="1">The sequence shown here is derived from an EMBL/GenBank/DDBJ whole genome shotgun (WGS) entry which is preliminary data.</text>
</comment>